<gene>
    <name evidence="2" type="ORF">Bccel_0972</name>
</gene>
<dbReference type="STRING" id="398512.Bccel_0972"/>
<dbReference type="AlphaFoldDB" id="A0A0L6JK32"/>
<dbReference type="EMBL" id="LGTC01000001">
    <property type="protein sequence ID" value="KNY25712.1"/>
    <property type="molecule type" value="Genomic_DNA"/>
</dbReference>
<feature type="transmembrane region" description="Helical" evidence="1">
    <location>
        <begin position="72"/>
        <end position="99"/>
    </location>
</feature>
<comment type="caution">
    <text evidence="2">The sequence shown here is derived from an EMBL/GenBank/DDBJ whole genome shotgun (WGS) entry which is preliminary data.</text>
</comment>
<evidence type="ECO:0000256" key="1">
    <source>
        <dbReference type="SAM" id="Phobius"/>
    </source>
</evidence>
<dbReference type="Gene3D" id="3.40.50.1110">
    <property type="entry name" value="SGNH hydrolase"/>
    <property type="match status" value="1"/>
</dbReference>
<reference evidence="3" key="1">
    <citation type="submission" date="2015-07" db="EMBL/GenBank/DDBJ databases">
        <title>Near-Complete Genome Sequence of the Cellulolytic Bacterium Bacteroides (Pseudobacteroides) cellulosolvens ATCC 35603.</title>
        <authorList>
            <person name="Dassa B."/>
            <person name="Utturkar S.M."/>
            <person name="Klingeman D.M."/>
            <person name="Hurt R.A."/>
            <person name="Keller M."/>
            <person name="Xu J."/>
            <person name="Reddy Y.H.K."/>
            <person name="Borovok I."/>
            <person name="Grinberg I.R."/>
            <person name="Lamed R."/>
            <person name="Zhivin O."/>
            <person name="Bayer E.A."/>
            <person name="Brown S.D."/>
        </authorList>
    </citation>
    <scope>NUCLEOTIDE SEQUENCE [LARGE SCALE GENOMIC DNA]</scope>
    <source>
        <strain evidence="3">DSM 2933</strain>
    </source>
</reference>
<name>A0A0L6JK32_9FIRM</name>
<keyword evidence="3" id="KW-1185">Reference proteome</keyword>
<accession>A0A0L6JK32</accession>
<dbReference type="RefSeq" id="WP_036940306.1">
    <property type="nucleotide sequence ID" value="NZ_JQKC01000013.1"/>
</dbReference>
<keyword evidence="1" id="KW-0472">Membrane</keyword>
<dbReference type="SUPFAM" id="SSF52266">
    <property type="entry name" value="SGNH hydrolase"/>
    <property type="match status" value="1"/>
</dbReference>
<keyword evidence="1" id="KW-0812">Transmembrane</keyword>
<sequence>MKKHIKLVGIIFLISVLLVNEYTIARLFTSDGIIGDSSGRYAIWGFDIFLFFLGLLMIIFKGKIEKHYKKIMYYIKTTVIIVLVSYILFFLVDVIYGYINPIKPWESELEIAAKAAYETEPFYSHEFLLEKYAAMKPGEWNTPEGTRLIFKKEFYGKYINAEPAAFGSKNVVRRTINKYNYDDNDVIKVLMLGGSTMYCNDVPDNLTISSQLSEILNSSGKNKYFVINAGVDSANSSQELERLEFELKAGLKPDIVIGYHAYNDIVNGIYFNEPEGVMFDYESRNKVKEFISKVVPSNIYKRIRLESDKNSDNIRSVSEHMNDISKVKKLAVKTGEVFTDNNLKMYNLSVQYGFKYYCIVQPVGVYGNYPDSYEDAKRVHNWAKKYMPKIFLACDEGYAALRNSIESLKKQNVAAFDWSELFLNKKDNIFIDACHINSKGNKIVSDEMAKMILN</sequence>
<dbReference type="InterPro" id="IPR036514">
    <property type="entry name" value="SGNH_hydro_sf"/>
</dbReference>
<keyword evidence="1" id="KW-1133">Transmembrane helix</keyword>
<dbReference type="CDD" id="cd00229">
    <property type="entry name" value="SGNH_hydrolase"/>
    <property type="match status" value="1"/>
</dbReference>
<evidence type="ECO:0000313" key="2">
    <source>
        <dbReference type="EMBL" id="KNY25712.1"/>
    </source>
</evidence>
<evidence type="ECO:0000313" key="3">
    <source>
        <dbReference type="Proteomes" id="UP000036923"/>
    </source>
</evidence>
<proteinExistence type="predicted"/>
<organism evidence="2 3">
    <name type="scientific">Pseudobacteroides cellulosolvens ATCC 35603 = DSM 2933</name>
    <dbReference type="NCBI Taxonomy" id="398512"/>
    <lineage>
        <taxon>Bacteria</taxon>
        <taxon>Bacillati</taxon>
        <taxon>Bacillota</taxon>
        <taxon>Clostridia</taxon>
        <taxon>Eubacteriales</taxon>
        <taxon>Oscillospiraceae</taxon>
        <taxon>Pseudobacteroides</taxon>
    </lineage>
</organism>
<protein>
    <submittedName>
        <fullName evidence="2">Uncharacterized protein</fullName>
    </submittedName>
</protein>
<feature type="transmembrane region" description="Helical" evidence="1">
    <location>
        <begin position="41"/>
        <end position="60"/>
    </location>
</feature>
<dbReference type="Proteomes" id="UP000036923">
    <property type="component" value="Unassembled WGS sequence"/>
</dbReference>